<evidence type="ECO:0000313" key="5">
    <source>
        <dbReference type="Proteomes" id="UP000179807"/>
    </source>
</evidence>
<evidence type="ECO:0000313" key="4">
    <source>
        <dbReference type="EMBL" id="OHT02431.1"/>
    </source>
</evidence>
<keyword evidence="2" id="KW-0812">Transmembrane</keyword>
<sequence>MIFFPFFILFSISTDPISQSGYYTIETKANSPIDVSLSHGKYDCVFIWSHTKDNDAEITVKAGEKSKSFELKGETTAIVKGDETSIKVNSDTTIHVWVIENNVCDMNSLLYTTPNYAKDTFKIKPDIKNLCIFFGSHNNQSKISLSSTSSEKSSSSKITVHSIDKQSQTFDSLKSKTFNSHFFTQIANPASEYDLEFEISGNEPGDAFCSVVPIHMVLVDKEYEEEVIESNSIQCNKEAKENNSFLPFMLAIVAIVAIIIIAGVLHLTGYFKKIRSYFRGEIINDGPAKVEIDPKELLRMDEIDGLDIEDEEEPKPEVEEKEN</sequence>
<feature type="region of interest" description="Disordered" evidence="1">
    <location>
        <begin position="303"/>
        <end position="323"/>
    </location>
</feature>
<feature type="chain" id="PRO_5012204670" evidence="3">
    <location>
        <begin position="21"/>
        <end position="323"/>
    </location>
</feature>
<gene>
    <name evidence="4" type="ORF">TRFO_30499</name>
</gene>
<feature type="compositionally biased region" description="Acidic residues" evidence="1">
    <location>
        <begin position="303"/>
        <end position="314"/>
    </location>
</feature>
<organism evidence="4 5">
    <name type="scientific">Tritrichomonas foetus</name>
    <dbReference type="NCBI Taxonomy" id="1144522"/>
    <lineage>
        <taxon>Eukaryota</taxon>
        <taxon>Metamonada</taxon>
        <taxon>Parabasalia</taxon>
        <taxon>Tritrichomonadida</taxon>
        <taxon>Tritrichomonadidae</taxon>
        <taxon>Tritrichomonas</taxon>
    </lineage>
</organism>
<keyword evidence="2" id="KW-0472">Membrane</keyword>
<dbReference type="VEuPathDB" id="TrichDB:TRFO_30499"/>
<reference evidence="4" key="1">
    <citation type="submission" date="2016-10" db="EMBL/GenBank/DDBJ databases">
        <authorList>
            <person name="Benchimol M."/>
            <person name="Almeida L.G."/>
            <person name="Vasconcelos A.T."/>
            <person name="Perreira-Neves A."/>
            <person name="Rosa I.A."/>
            <person name="Tasca T."/>
            <person name="Bogo M.R."/>
            <person name="de Souza W."/>
        </authorList>
    </citation>
    <scope>NUCLEOTIDE SEQUENCE [LARGE SCALE GENOMIC DNA]</scope>
    <source>
        <strain evidence="4">K</strain>
    </source>
</reference>
<keyword evidence="3" id="KW-0732">Signal</keyword>
<feature type="transmembrane region" description="Helical" evidence="2">
    <location>
        <begin position="245"/>
        <end position="271"/>
    </location>
</feature>
<accession>A0A1J4JTI7</accession>
<feature type="signal peptide" evidence="3">
    <location>
        <begin position="1"/>
        <end position="20"/>
    </location>
</feature>
<proteinExistence type="predicted"/>
<keyword evidence="2" id="KW-1133">Transmembrane helix</keyword>
<protein>
    <submittedName>
        <fullName evidence="4">Uncharacterized protein</fullName>
    </submittedName>
</protein>
<comment type="caution">
    <text evidence="4">The sequence shown here is derived from an EMBL/GenBank/DDBJ whole genome shotgun (WGS) entry which is preliminary data.</text>
</comment>
<dbReference type="RefSeq" id="XP_068355567.1">
    <property type="nucleotide sequence ID" value="XM_068507391.1"/>
</dbReference>
<evidence type="ECO:0000256" key="3">
    <source>
        <dbReference type="SAM" id="SignalP"/>
    </source>
</evidence>
<dbReference type="Proteomes" id="UP000179807">
    <property type="component" value="Unassembled WGS sequence"/>
</dbReference>
<keyword evidence="5" id="KW-1185">Reference proteome</keyword>
<evidence type="ECO:0000256" key="2">
    <source>
        <dbReference type="SAM" id="Phobius"/>
    </source>
</evidence>
<name>A0A1J4JTI7_9EUKA</name>
<dbReference type="GeneID" id="94842095"/>
<evidence type="ECO:0000256" key="1">
    <source>
        <dbReference type="SAM" id="MobiDB-lite"/>
    </source>
</evidence>
<dbReference type="EMBL" id="MLAK01000868">
    <property type="protein sequence ID" value="OHT02431.1"/>
    <property type="molecule type" value="Genomic_DNA"/>
</dbReference>
<dbReference type="AlphaFoldDB" id="A0A1J4JTI7"/>